<feature type="compositionally biased region" description="Low complexity" evidence="1">
    <location>
        <begin position="859"/>
        <end position="873"/>
    </location>
</feature>
<feature type="compositionally biased region" description="Acidic residues" evidence="1">
    <location>
        <begin position="262"/>
        <end position="281"/>
    </location>
</feature>
<feature type="compositionally biased region" description="Low complexity" evidence="1">
    <location>
        <begin position="200"/>
        <end position="217"/>
    </location>
</feature>
<feature type="compositionally biased region" description="Polar residues" evidence="1">
    <location>
        <begin position="119"/>
        <end position="129"/>
    </location>
</feature>
<feature type="compositionally biased region" description="Low complexity" evidence="1">
    <location>
        <begin position="57"/>
        <end position="77"/>
    </location>
</feature>
<feature type="region of interest" description="Disordered" evidence="1">
    <location>
        <begin position="193"/>
        <end position="291"/>
    </location>
</feature>
<dbReference type="Proteomes" id="UP001610563">
    <property type="component" value="Unassembled WGS sequence"/>
</dbReference>
<name>A0ABR4FIR1_9EURO</name>
<accession>A0ABR4FIR1</accession>
<feature type="compositionally biased region" description="Low complexity" evidence="1">
    <location>
        <begin position="1086"/>
        <end position="1101"/>
    </location>
</feature>
<feature type="compositionally biased region" description="Low complexity" evidence="1">
    <location>
        <begin position="100"/>
        <end position="113"/>
    </location>
</feature>
<evidence type="ECO:0000256" key="1">
    <source>
        <dbReference type="SAM" id="MobiDB-lite"/>
    </source>
</evidence>
<proteinExistence type="predicted"/>
<evidence type="ECO:0008006" key="4">
    <source>
        <dbReference type="Google" id="ProtNLM"/>
    </source>
</evidence>
<feature type="region of interest" description="Disordered" evidence="1">
    <location>
        <begin position="1059"/>
        <end position="1218"/>
    </location>
</feature>
<sequence>MAFDRPNTRSQSMAPSEAPSEAPTETPSETSTVARTARELKKLQIDDKKKGKKNGTAGSAVAARDAAHRAAASGGVSTRAGRARSNTPLFALPMDPVRRSTAASTTTAASTSTVRLNEGVSTRAATARTQAPLAMLPMAPPRKPSTTTRQRPPSIYEQYETRQSEIAANAAAQAQVPPSNLAIPDAQAMVRRAAANGRVSTTPAASGGASTTAASGSAGTGSAAGAGASASGGFAPPPPSPPFGGGSGHGDDDQDVTMISSDDVEEDEEDEEDDDDEEEEEQQAHTGQSIVQGTNLTAAQISGQAPPPALTYWGRVTATAPKFPSLPARTYGLPTAAQMQRIMANYYKYVPQSKMSFDKTTNAWMAFRDWLQQTGLWDGTTVRPETDFDQLVRISGVKNSRITAKGARHCDRCVSMNHTACNLQQDDACTRCIRSKSPCTFTDVEGNTTYQNGTGNLDGMDFGYSVTQGFPGQRLATFQLPQPLEPWLPPADLPVQEGSYAHSRELAGTRGESRGSRKAPPPPPSRWADHEYGFSDLSGSEDSDNLVHEAQEHTQATQPAAGNTKKNTGVGFSMRATSSRPPAFFPVLSRRQMHRILVWWSHYFAQGLQRWTKHRRMFFAYSQWAFANGWYDPKTQRFEVHFNVMYATMRAGRKQKEAKNCDRCIAHHSEYRCAADDTNACLPCISAGAPCTRTNGEATHTVYLNGTGNIPADSLLRVTPSGQNISYVNMQVPRQLIIGLFPPNTPKKYLKATSVPALPPPGGTHTQLLLAPQGPPRPLGPPRTLPGPRVPRIPPGPPTGAIAHPGAPPGYMPAQPWQPAGPQHQAGVEQQAAYGFTNQGSQQPFETGQGPMYPPVPEPQQLQQPQQPQQPWQQPMPPQQPQLVAGVGQTGPSVLDQLNAWGAQQMHWNSQYSQSQQNQIQLRGAAYSNGLNPDLGSLMTPLPPVLPGTDLVANAQSLAEHERAKFEQSERENVRLRGVIDTMNNAQSGSGMPLDPALTQSSPFAQQPRAQQPFVQQPFVQQPFAQQPFVQQSPHQQRTFQQGGLQMTEFQQSFYQPLTQGTSQPAQPPANPFAPMGLDVRAGQPQAFTGNTNQGNTAQTQPPGDGFTLGRTRLHDPRYRHLMPSPTTSQPGHATAGATATSPATATQATTTQAPAGQTAPTATRTPTTRTRGSARKPPASRTATGRVTKPTQPKNKPPAAAKVAQQQETSVKKQASLEELKRRRKELKEMEASGELYNEDTPIPEDILLLYDPETYAGQEVTSGSEEGADSGAGAAAGGSGTGTNNNAQGFSNVPAQNTAFSTGVPNTNYNTGVQNTGGGEYENFNIENAGYANMDFQNPGFATGNNNYSTGSFANTGLQNPGAVPGNDFDLYNTGDFTNMDVEDPLFVPQTDNSNAYTTTQPANVNPQNPQYTSMDTDFTNYPQNQFNAGDDDFMDMLGEDATGMFNYDDDMDLYGASDHEAEPQPPQGDELDMGDWLNTSP</sequence>
<organism evidence="2 3">
    <name type="scientific">Aspergillus keveii</name>
    <dbReference type="NCBI Taxonomy" id="714993"/>
    <lineage>
        <taxon>Eukaryota</taxon>
        <taxon>Fungi</taxon>
        <taxon>Dikarya</taxon>
        <taxon>Ascomycota</taxon>
        <taxon>Pezizomycotina</taxon>
        <taxon>Eurotiomycetes</taxon>
        <taxon>Eurotiomycetidae</taxon>
        <taxon>Eurotiales</taxon>
        <taxon>Aspergillaceae</taxon>
        <taxon>Aspergillus</taxon>
        <taxon>Aspergillus subgen. Nidulantes</taxon>
    </lineage>
</organism>
<reference evidence="2 3" key="1">
    <citation type="submission" date="2024-07" db="EMBL/GenBank/DDBJ databases">
        <title>Section-level genome sequencing and comparative genomics of Aspergillus sections Usti and Cavernicolus.</title>
        <authorList>
            <consortium name="Lawrence Berkeley National Laboratory"/>
            <person name="Nybo J.L."/>
            <person name="Vesth T.C."/>
            <person name="Theobald S."/>
            <person name="Frisvad J.C."/>
            <person name="Larsen T.O."/>
            <person name="Kjaerboelling I."/>
            <person name="Rothschild-Mancinelli K."/>
            <person name="Lyhne E.K."/>
            <person name="Kogle M.E."/>
            <person name="Barry K."/>
            <person name="Clum A."/>
            <person name="Na H."/>
            <person name="Ledsgaard L."/>
            <person name="Lin J."/>
            <person name="Lipzen A."/>
            <person name="Kuo A."/>
            <person name="Riley R."/>
            <person name="Mondo S."/>
            <person name="Labutti K."/>
            <person name="Haridas S."/>
            <person name="Pangalinan J."/>
            <person name="Salamov A.A."/>
            <person name="Simmons B.A."/>
            <person name="Magnuson J.K."/>
            <person name="Chen J."/>
            <person name="Drula E."/>
            <person name="Henrissat B."/>
            <person name="Wiebenga A."/>
            <person name="Lubbers R.J."/>
            <person name="Gomes A.C."/>
            <person name="Makela M.R."/>
            <person name="Stajich J."/>
            <person name="Grigoriev I.V."/>
            <person name="Mortensen U.H."/>
            <person name="De Vries R.P."/>
            <person name="Baker S.E."/>
            <person name="Andersen M.R."/>
        </authorList>
    </citation>
    <scope>NUCLEOTIDE SEQUENCE [LARGE SCALE GENOMIC DNA]</scope>
    <source>
        <strain evidence="2 3">CBS 209.92</strain>
    </source>
</reference>
<protein>
    <recommendedName>
        <fullName evidence="4">Zn(2)-C6 fungal-type domain-containing protein</fullName>
    </recommendedName>
</protein>
<evidence type="ECO:0000313" key="3">
    <source>
        <dbReference type="Proteomes" id="UP001610563"/>
    </source>
</evidence>
<dbReference type="EMBL" id="JBFTWV010000266">
    <property type="protein sequence ID" value="KAL2783127.1"/>
    <property type="molecule type" value="Genomic_DNA"/>
</dbReference>
<feature type="region of interest" description="Disordered" evidence="1">
    <location>
        <begin position="503"/>
        <end position="574"/>
    </location>
</feature>
<feature type="compositionally biased region" description="Low complexity" evidence="1">
    <location>
        <begin position="225"/>
        <end position="234"/>
    </location>
</feature>
<comment type="caution">
    <text evidence="2">The sequence shown here is derived from an EMBL/GenBank/DDBJ whole genome shotgun (WGS) entry which is preliminary data.</text>
</comment>
<keyword evidence="3" id="KW-1185">Reference proteome</keyword>
<feature type="compositionally biased region" description="Basic and acidic residues" evidence="1">
    <location>
        <begin position="36"/>
        <end position="49"/>
    </location>
</feature>
<feature type="region of interest" description="Disordered" evidence="1">
    <location>
        <begin position="1"/>
        <end position="162"/>
    </location>
</feature>
<feature type="region of interest" description="Disordered" evidence="1">
    <location>
        <begin position="983"/>
        <end position="1012"/>
    </location>
</feature>
<feature type="compositionally biased region" description="Polar residues" evidence="1">
    <location>
        <begin position="1290"/>
        <end position="1301"/>
    </location>
</feature>
<feature type="compositionally biased region" description="Low complexity" evidence="1">
    <location>
        <begin position="1188"/>
        <end position="1208"/>
    </location>
</feature>
<evidence type="ECO:0000313" key="2">
    <source>
        <dbReference type="EMBL" id="KAL2783127.1"/>
    </source>
</evidence>
<feature type="compositionally biased region" description="Polar residues" evidence="1">
    <location>
        <begin position="836"/>
        <end position="846"/>
    </location>
</feature>
<feature type="region of interest" description="Disordered" evidence="1">
    <location>
        <begin position="1451"/>
        <end position="1484"/>
    </location>
</feature>
<gene>
    <name evidence="2" type="ORF">BJX66DRAFT_345219</name>
</gene>
<feature type="compositionally biased region" description="Low complexity" evidence="1">
    <location>
        <begin position="1134"/>
        <end position="1172"/>
    </location>
</feature>
<feature type="region of interest" description="Disordered" evidence="1">
    <location>
        <begin position="1261"/>
        <end position="1301"/>
    </location>
</feature>
<feature type="compositionally biased region" description="Basic and acidic residues" evidence="1">
    <location>
        <begin position="503"/>
        <end position="515"/>
    </location>
</feature>
<feature type="compositionally biased region" description="Low complexity" evidence="1">
    <location>
        <begin position="1000"/>
        <end position="1012"/>
    </location>
</feature>
<feature type="compositionally biased region" description="Low complexity" evidence="1">
    <location>
        <begin position="14"/>
        <end position="34"/>
    </location>
</feature>
<feature type="region of interest" description="Disordered" evidence="1">
    <location>
        <begin position="752"/>
        <end position="883"/>
    </location>
</feature>
<feature type="compositionally biased region" description="Low complexity" evidence="1">
    <location>
        <begin position="1263"/>
        <end position="1275"/>
    </location>
</feature>
<feature type="compositionally biased region" description="Pro residues" evidence="1">
    <location>
        <begin position="773"/>
        <end position="798"/>
    </location>
</feature>
<feature type="compositionally biased region" description="Polar residues" evidence="1">
    <location>
        <begin position="553"/>
        <end position="567"/>
    </location>
</feature>